<feature type="disulfide bond" evidence="1">
    <location>
        <begin position="176"/>
        <end position="185"/>
    </location>
</feature>
<dbReference type="EMBL" id="CACRXK020001595">
    <property type="protein sequence ID" value="CAB3990071.1"/>
    <property type="molecule type" value="Genomic_DNA"/>
</dbReference>
<dbReference type="Proteomes" id="UP001152795">
    <property type="component" value="Unassembled WGS sequence"/>
</dbReference>
<evidence type="ECO:0000256" key="3">
    <source>
        <dbReference type="SAM" id="Phobius"/>
    </source>
</evidence>
<protein>
    <submittedName>
        <fullName evidence="4">Serine-rich adhesin for platelets-like, partial</fullName>
    </submittedName>
</protein>
<keyword evidence="5" id="KW-1185">Reference proteome</keyword>
<dbReference type="PANTHER" id="PTHR24044">
    <property type="entry name" value="NOTCH LIGAND FAMILY MEMBER"/>
    <property type="match status" value="1"/>
</dbReference>
<reference evidence="4" key="1">
    <citation type="submission" date="2020-04" db="EMBL/GenBank/DDBJ databases">
        <authorList>
            <person name="Alioto T."/>
            <person name="Alioto T."/>
            <person name="Gomez Garrido J."/>
        </authorList>
    </citation>
    <scope>NUCLEOTIDE SEQUENCE</scope>
    <source>
        <strain evidence="4">A484AB</strain>
    </source>
</reference>
<dbReference type="CDD" id="cd00054">
    <property type="entry name" value="EGF_CA"/>
    <property type="match status" value="2"/>
</dbReference>
<dbReference type="Gene3D" id="3.30.70.960">
    <property type="entry name" value="SEA domain"/>
    <property type="match status" value="2"/>
</dbReference>
<gene>
    <name evidence="4" type="ORF">PACLA_8A044849</name>
</gene>
<keyword evidence="1" id="KW-1015">Disulfide bond</keyword>
<dbReference type="PROSITE" id="PS50026">
    <property type="entry name" value="EGF_3"/>
    <property type="match status" value="2"/>
</dbReference>
<dbReference type="SUPFAM" id="SSF82671">
    <property type="entry name" value="SEA domain"/>
    <property type="match status" value="2"/>
</dbReference>
<dbReference type="OrthoDB" id="5986446at2759"/>
<evidence type="ECO:0000256" key="2">
    <source>
        <dbReference type="SAM" id="MobiDB-lite"/>
    </source>
</evidence>
<feature type="compositionally biased region" description="Low complexity" evidence="2">
    <location>
        <begin position="850"/>
        <end position="864"/>
    </location>
</feature>
<dbReference type="PROSITE" id="PS50024">
    <property type="entry name" value="SEA"/>
    <property type="match status" value="2"/>
</dbReference>
<dbReference type="PANTHER" id="PTHR24044:SF502">
    <property type="entry name" value="ANTERIOR PHARYNX IN EXCESS PROTEIN 1-RELATED"/>
    <property type="match status" value="1"/>
</dbReference>
<dbReference type="InterPro" id="IPR036364">
    <property type="entry name" value="SEA_dom_sf"/>
</dbReference>
<accession>A0A6S7H0S9</accession>
<keyword evidence="1" id="KW-0245">EGF-like domain</keyword>
<dbReference type="AlphaFoldDB" id="A0A6S7H0S9"/>
<name>A0A6S7H0S9_PARCT</name>
<dbReference type="SUPFAM" id="SSF57196">
    <property type="entry name" value="EGF/Laminin"/>
    <property type="match status" value="2"/>
</dbReference>
<dbReference type="GO" id="GO:0005112">
    <property type="term" value="F:Notch binding"/>
    <property type="evidence" value="ECO:0007669"/>
    <property type="project" value="TreeGrafter"/>
</dbReference>
<sequence length="864" mass="93612">MEINRTNLTSIISTTLITAPNISTKAIQPTSVLSSTPVTSTVTLPIALSKQRIMSGNLTIINRVYTSELSNSSSKEYIEMAKEVNSSLVKILQNTPGFVDVEIRGFRNGSVVTIFYVKLESSSTITAQEVGNVTTTANSDNLTFSDVNVEELCTSGFCSNHGTCTKISNTQLQCSCTSGYTGPRCSSKVTATMNNTPIILSSATTMITTSSMFLGLKDSSIYQDSTSTVQRSTLTNTSTPTPIAGNETATLTTPFPTTNRTVIKMTAIPTSSVSIKSTVTPSTRNGSSTRIHPLPTHSSVYTISMNTTTFLSTLPILPSSLSTSMINSSLIRIVPQTSTQNYSLHFTSNVNESTIHANTTHLLTPSSEFVRSSNVSTFVPRNSPSILILTSLTISYNTSSIHIASSHTVISSQSTKNISRQTSQMASFNSSSPSLTTLIVSSTVTGEVNKISSAPSFNLTIFSSTHSGSKNYSITPTKTQASNQTIRSSFPTNLTIYTSKFSSHVINISTMEINRTNLTSIISTTLVTAPNISTKAIQPTSVLSSTPVTSTVTLPIASSKQRIVSGNLTITNRVYTSQLSNSSSKEYIEMATEVKSSLVKIFQNTPGFIDIEIRGFRNGSVVTIFYVTLESSSNITTQEVGNVITTTAHSDNLTFSNVNVEELCTSGFCSNHGTCTKISNTQLQCSCTSGYTGPRCSSKVTGSDDDDDDDFEEYWIAIGVCLGLLVLIIILLIFLALRRRRKYYVTRESVMSIGRTSGDVFFNPAYGHSREYLAGEDESSNVIPLEVVYENSSSSFKKDTYQESEFMSNKKSEDEEEEEDIYKTQLLLFLKQNNLLKNSSDDTQKPSWASSRSSITTTDSDSGL</sequence>
<evidence type="ECO:0000313" key="5">
    <source>
        <dbReference type="Proteomes" id="UP001152795"/>
    </source>
</evidence>
<dbReference type="PROSITE" id="PS01186">
    <property type="entry name" value="EGF_2"/>
    <property type="match status" value="2"/>
</dbReference>
<dbReference type="InterPro" id="IPR000742">
    <property type="entry name" value="EGF"/>
</dbReference>
<dbReference type="SMART" id="SM00200">
    <property type="entry name" value="SEA"/>
    <property type="match status" value="2"/>
</dbReference>
<feature type="compositionally biased region" description="Polar residues" evidence="2">
    <location>
        <begin position="232"/>
        <end position="241"/>
    </location>
</feature>
<keyword evidence="3" id="KW-1133">Transmembrane helix</keyword>
<feature type="region of interest" description="Disordered" evidence="2">
    <location>
        <begin position="232"/>
        <end position="254"/>
    </location>
</feature>
<dbReference type="Pfam" id="PF01390">
    <property type="entry name" value="SEA"/>
    <property type="match status" value="2"/>
</dbReference>
<feature type="transmembrane region" description="Helical" evidence="3">
    <location>
        <begin position="714"/>
        <end position="737"/>
    </location>
</feature>
<dbReference type="Gene3D" id="2.10.25.10">
    <property type="entry name" value="Laminin"/>
    <property type="match status" value="2"/>
</dbReference>
<keyword evidence="3" id="KW-0472">Membrane</keyword>
<dbReference type="PROSITE" id="PS00022">
    <property type="entry name" value="EGF_1"/>
    <property type="match status" value="2"/>
</dbReference>
<evidence type="ECO:0000313" key="4">
    <source>
        <dbReference type="EMBL" id="CAB3990071.1"/>
    </source>
</evidence>
<organism evidence="4 5">
    <name type="scientific">Paramuricea clavata</name>
    <name type="common">Red gorgonian</name>
    <name type="synonym">Violescent sea-whip</name>
    <dbReference type="NCBI Taxonomy" id="317549"/>
    <lineage>
        <taxon>Eukaryota</taxon>
        <taxon>Metazoa</taxon>
        <taxon>Cnidaria</taxon>
        <taxon>Anthozoa</taxon>
        <taxon>Octocorallia</taxon>
        <taxon>Malacalcyonacea</taxon>
        <taxon>Plexauridae</taxon>
        <taxon>Paramuricea</taxon>
    </lineage>
</organism>
<feature type="region of interest" description="Disordered" evidence="2">
    <location>
        <begin position="837"/>
        <end position="864"/>
    </location>
</feature>
<proteinExistence type="predicted"/>
<comment type="caution">
    <text evidence="4">The sequence shown here is derived from an EMBL/GenBank/DDBJ whole genome shotgun (WGS) entry which is preliminary data.</text>
</comment>
<dbReference type="InterPro" id="IPR050906">
    <property type="entry name" value="Notch_signaling"/>
</dbReference>
<feature type="disulfide bond" evidence="1">
    <location>
        <begin position="687"/>
        <end position="696"/>
    </location>
</feature>
<comment type="caution">
    <text evidence="1">Lacks conserved residue(s) required for the propagation of feature annotation.</text>
</comment>
<keyword evidence="3" id="KW-0812">Transmembrane</keyword>
<dbReference type="InterPro" id="IPR000082">
    <property type="entry name" value="SEA_dom"/>
</dbReference>
<dbReference type="SMART" id="SM00181">
    <property type="entry name" value="EGF"/>
    <property type="match status" value="2"/>
</dbReference>
<evidence type="ECO:0000256" key="1">
    <source>
        <dbReference type="PROSITE-ProRule" id="PRU00076"/>
    </source>
</evidence>